<name>A0A8X6MW03_NEPPI</name>
<gene>
    <name evidence="2" type="ORF">NPIL_628021</name>
</gene>
<reference evidence="2" key="1">
    <citation type="submission" date="2020-08" db="EMBL/GenBank/DDBJ databases">
        <title>Multicomponent nature underlies the extraordinary mechanical properties of spider dragline silk.</title>
        <authorList>
            <person name="Kono N."/>
            <person name="Nakamura H."/>
            <person name="Mori M."/>
            <person name="Yoshida Y."/>
            <person name="Ohtoshi R."/>
            <person name="Malay A.D."/>
            <person name="Moran D.A.P."/>
            <person name="Tomita M."/>
            <person name="Numata K."/>
            <person name="Arakawa K."/>
        </authorList>
    </citation>
    <scope>NUCLEOTIDE SEQUENCE</scope>
</reference>
<keyword evidence="3" id="KW-1185">Reference proteome</keyword>
<evidence type="ECO:0000313" key="3">
    <source>
        <dbReference type="Proteomes" id="UP000887013"/>
    </source>
</evidence>
<comment type="caution">
    <text evidence="2">The sequence shown here is derived from an EMBL/GenBank/DDBJ whole genome shotgun (WGS) entry which is preliminary data.</text>
</comment>
<sequence>MICFGWSRDPGSHLWREVTAKRKILLMALFSVMAHTEPWGKSSDPHGDHECLGINKQAILPPNQCCLGKSSLMVHLRRSVDLAPWHWSAPDHSGLQLRGDSRSDLWKVRDMEDGDPRTSLVINSSLGGQKASQTHCQQRS</sequence>
<organism evidence="2 3">
    <name type="scientific">Nephila pilipes</name>
    <name type="common">Giant wood spider</name>
    <name type="synonym">Nephila maculata</name>
    <dbReference type="NCBI Taxonomy" id="299642"/>
    <lineage>
        <taxon>Eukaryota</taxon>
        <taxon>Metazoa</taxon>
        <taxon>Ecdysozoa</taxon>
        <taxon>Arthropoda</taxon>
        <taxon>Chelicerata</taxon>
        <taxon>Arachnida</taxon>
        <taxon>Araneae</taxon>
        <taxon>Araneomorphae</taxon>
        <taxon>Entelegynae</taxon>
        <taxon>Araneoidea</taxon>
        <taxon>Nephilidae</taxon>
        <taxon>Nephila</taxon>
    </lineage>
</organism>
<evidence type="ECO:0000313" key="2">
    <source>
        <dbReference type="EMBL" id="GFS80950.1"/>
    </source>
</evidence>
<proteinExistence type="predicted"/>
<evidence type="ECO:0000256" key="1">
    <source>
        <dbReference type="SAM" id="MobiDB-lite"/>
    </source>
</evidence>
<dbReference type="EMBL" id="BMAW01051533">
    <property type="protein sequence ID" value="GFS80950.1"/>
    <property type="molecule type" value="Genomic_DNA"/>
</dbReference>
<feature type="region of interest" description="Disordered" evidence="1">
    <location>
        <begin position="120"/>
        <end position="140"/>
    </location>
</feature>
<dbReference type="AlphaFoldDB" id="A0A8X6MW03"/>
<dbReference type="Proteomes" id="UP000887013">
    <property type="component" value="Unassembled WGS sequence"/>
</dbReference>
<protein>
    <submittedName>
        <fullName evidence="2">Uncharacterized protein</fullName>
    </submittedName>
</protein>
<accession>A0A8X6MW03</accession>